<sequence>MDLTAIQKDILTALVNLQRQKESAVKGEEIADLIHRNPGTIRNQMQLLKALGLVEGVPGPKGGYRPTGEAYQALDIEVMDEEMVVPVYRNGSAVNNTTTAEISFTTVRNPEKCKGVVKIIGNIKDFNAGDQIQVGPTPVNRLTVRGEVYGRDDSNNLILINITEMVSLPKKNVKFYMKPLTLAVNSGLDLQEVSRHFIAKNLHGAAVEDNGKIVGVITTTDVTKAVAMNKLDVKAKDIMTKELITVDGEMQLYDVVRLFHKYNIGQLVVTVDGIPKGILSKTDVMNELAVY</sequence>
<keyword evidence="7" id="KW-1185">Reference proteome</keyword>
<evidence type="ECO:0000313" key="6">
    <source>
        <dbReference type="EMBL" id="TDQ68355.1"/>
    </source>
</evidence>
<name>A0A484F517_9EURY</name>
<protein>
    <recommendedName>
        <fullName evidence="5">CBS domain-containing protein</fullName>
    </recommendedName>
</protein>
<evidence type="ECO:0000313" key="7">
    <source>
        <dbReference type="Proteomes" id="UP000294855"/>
    </source>
</evidence>
<dbReference type="SUPFAM" id="SSF54631">
    <property type="entry name" value="CBS-domain pair"/>
    <property type="match status" value="1"/>
</dbReference>
<keyword evidence="3" id="KW-0486">Methionine biosynthesis</keyword>
<dbReference type="InterPro" id="IPR000644">
    <property type="entry name" value="CBS_dom"/>
</dbReference>
<keyword evidence="2 4" id="KW-0129">CBS domain</keyword>
<accession>A0A484F517</accession>
<dbReference type="InterPro" id="IPR046342">
    <property type="entry name" value="CBS_dom_sf"/>
</dbReference>
<dbReference type="AlphaFoldDB" id="A0A484F517"/>
<evidence type="ECO:0000256" key="2">
    <source>
        <dbReference type="ARBA" id="ARBA00023122"/>
    </source>
</evidence>
<dbReference type="Proteomes" id="UP000294855">
    <property type="component" value="Unassembled WGS sequence"/>
</dbReference>
<dbReference type="PANTHER" id="PTHR43080">
    <property type="entry name" value="CBS DOMAIN-CONTAINING PROTEIN CBSX3, MITOCHONDRIAL"/>
    <property type="match status" value="1"/>
</dbReference>
<dbReference type="SUPFAM" id="SSF46785">
    <property type="entry name" value="Winged helix' DNA-binding domain"/>
    <property type="match status" value="1"/>
</dbReference>
<dbReference type="PROSITE" id="PS51371">
    <property type="entry name" value="CBS"/>
    <property type="match status" value="2"/>
</dbReference>
<dbReference type="Gene3D" id="3.10.580.10">
    <property type="entry name" value="CBS-domain"/>
    <property type="match status" value="1"/>
</dbReference>
<dbReference type="GO" id="GO:0003677">
    <property type="term" value="F:DNA binding"/>
    <property type="evidence" value="ECO:0007669"/>
    <property type="project" value="InterPro"/>
</dbReference>
<dbReference type="PIRSF" id="PIRSF005063">
    <property type="entry name" value="UCP005063_CBS_MJ1232"/>
    <property type="match status" value="1"/>
</dbReference>
<reference evidence="6 7" key="1">
    <citation type="submission" date="2019-03" db="EMBL/GenBank/DDBJ databases">
        <title>Genomic Encyclopedia of Type Strains, Phase IV (KMG-IV): sequencing the most valuable type-strain genomes for metagenomic binning, comparative biology and taxonomic classification.</title>
        <authorList>
            <person name="Goeker M."/>
        </authorList>
    </citation>
    <scope>NUCLEOTIDE SEQUENCE [LARGE SCALE GENOMIC DNA]</scope>
    <source>
        <strain evidence="6 7">DSM 13328</strain>
    </source>
</reference>
<dbReference type="InterPro" id="IPR005104">
    <property type="entry name" value="WHTH_HrcA_DNA-bd"/>
</dbReference>
<organism evidence="6 7">
    <name type="scientific">Methanimicrococcus blatticola</name>
    <dbReference type="NCBI Taxonomy" id="91560"/>
    <lineage>
        <taxon>Archaea</taxon>
        <taxon>Methanobacteriati</taxon>
        <taxon>Methanobacteriota</taxon>
        <taxon>Stenosarchaea group</taxon>
        <taxon>Methanomicrobia</taxon>
        <taxon>Methanosarcinales</taxon>
        <taxon>Methanosarcinaceae</taxon>
        <taxon>Methanimicrococcus</taxon>
    </lineage>
</organism>
<dbReference type="InterPro" id="IPR051257">
    <property type="entry name" value="Diverse_CBS-Domain"/>
</dbReference>
<feature type="domain" description="CBS" evidence="5">
    <location>
        <begin position="177"/>
        <end position="233"/>
    </location>
</feature>
<dbReference type="EMBL" id="SNYS01000009">
    <property type="protein sequence ID" value="TDQ68355.1"/>
    <property type="molecule type" value="Genomic_DNA"/>
</dbReference>
<proteinExistence type="predicted"/>
<dbReference type="Pfam" id="PF00571">
    <property type="entry name" value="CBS"/>
    <property type="match status" value="2"/>
</dbReference>
<comment type="caution">
    <text evidence="6">The sequence shown here is derived from an EMBL/GenBank/DDBJ whole genome shotgun (WGS) entry which is preliminary data.</text>
</comment>
<dbReference type="PANTHER" id="PTHR43080:SF2">
    <property type="entry name" value="CBS DOMAIN-CONTAINING PROTEIN"/>
    <property type="match status" value="1"/>
</dbReference>
<evidence type="ECO:0000256" key="1">
    <source>
        <dbReference type="ARBA" id="ARBA00022605"/>
    </source>
</evidence>
<dbReference type="Pfam" id="PF03444">
    <property type="entry name" value="WHD_HrcA"/>
    <property type="match status" value="1"/>
</dbReference>
<dbReference type="SMART" id="SM00116">
    <property type="entry name" value="CBS"/>
    <property type="match status" value="2"/>
</dbReference>
<dbReference type="RefSeq" id="WP_133517734.1">
    <property type="nucleotide sequence ID" value="NZ_JAHDUW010000004.1"/>
</dbReference>
<dbReference type="OrthoDB" id="64432at2157"/>
<dbReference type="GO" id="GO:0006355">
    <property type="term" value="P:regulation of DNA-templated transcription"/>
    <property type="evidence" value="ECO:0007669"/>
    <property type="project" value="InterPro"/>
</dbReference>
<dbReference type="InterPro" id="IPR036388">
    <property type="entry name" value="WH-like_DNA-bd_sf"/>
</dbReference>
<dbReference type="InterPro" id="IPR036390">
    <property type="entry name" value="WH_DNA-bd_sf"/>
</dbReference>
<dbReference type="InterPro" id="IPR016436">
    <property type="entry name" value="UCP005063_CBS"/>
</dbReference>
<evidence type="ECO:0000256" key="4">
    <source>
        <dbReference type="PROSITE-ProRule" id="PRU00703"/>
    </source>
</evidence>
<dbReference type="GO" id="GO:0009086">
    <property type="term" value="P:methionine biosynthetic process"/>
    <property type="evidence" value="ECO:0007669"/>
    <property type="project" value="UniProtKB-KW"/>
</dbReference>
<feature type="domain" description="CBS" evidence="5">
    <location>
        <begin position="239"/>
        <end position="291"/>
    </location>
</feature>
<dbReference type="Gene3D" id="1.10.10.10">
    <property type="entry name" value="Winged helix-like DNA-binding domain superfamily/Winged helix DNA-binding domain"/>
    <property type="match status" value="1"/>
</dbReference>
<gene>
    <name evidence="6" type="ORF">C7391_1299</name>
</gene>
<keyword evidence="1" id="KW-0028">Amino-acid biosynthesis</keyword>
<evidence type="ECO:0000256" key="3">
    <source>
        <dbReference type="ARBA" id="ARBA00023167"/>
    </source>
</evidence>
<evidence type="ECO:0000259" key="5">
    <source>
        <dbReference type="PROSITE" id="PS51371"/>
    </source>
</evidence>